<dbReference type="Proteomes" id="UP001232445">
    <property type="component" value="Unassembled WGS sequence"/>
</dbReference>
<evidence type="ECO:0000256" key="3">
    <source>
        <dbReference type="ARBA" id="ARBA00023082"/>
    </source>
</evidence>
<dbReference type="NCBIfam" id="TIGR02937">
    <property type="entry name" value="sigma70-ECF"/>
    <property type="match status" value="1"/>
</dbReference>
<dbReference type="PANTHER" id="PTHR43133:SF60">
    <property type="entry name" value="RNA POLYMERASE SIGMA FACTOR SIGV"/>
    <property type="match status" value="1"/>
</dbReference>
<organism evidence="7 8">
    <name type="scientific">Caldalkalibacillus uzonensis</name>
    <dbReference type="NCBI Taxonomy" id="353224"/>
    <lineage>
        <taxon>Bacteria</taxon>
        <taxon>Bacillati</taxon>
        <taxon>Bacillota</taxon>
        <taxon>Bacilli</taxon>
        <taxon>Bacillales</taxon>
        <taxon>Bacillaceae</taxon>
        <taxon>Caldalkalibacillus</taxon>
    </lineage>
</organism>
<name>A0ABU0CVQ8_9BACI</name>
<keyword evidence="2" id="KW-0805">Transcription regulation</keyword>
<protein>
    <submittedName>
        <fullName evidence="7">RNA polymerase sigma-70 factor (ECF subfamily)</fullName>
    </submittedName>
</protein>
<dbReference type="CDD" id="cd06171">
    <property type="entry name" value="Sigma70_r4"/>
    <property type="match status" value="1"/>
</dbReference>
<dbReference type="Gene3D" id="1.10.1740.10">
    <property type="match status" value="1"/>
</dbReference>
<comment type="similarity">
    <text evidence="1">Belongs to the sigma-70 factor family. ECF subfamily.</text>
</comment>
<evidence type="ECO:0000256" key="4">
    <source>
        <dbReference type="ARBA" id="ARBA00023163"/>
    </source>
</evidence>
<feature type="domain" description="RNA polymerase sigma factor 70 region 4 type 2" evidence="6">
    <location>
        <begin position="119"/>
        <end position="170"/>
    </location>
</feature>
<dbReference type="Gene3D" id="1.10.10.10">
    <property type="entry name" value="Winged helix-like DNA-binding domain superfamily/Winged helix DNA-binding domain"/>
    <property type="match status" value="1"/>
</dbReference>
<evidence type="ECO:0000256" key="2">
    <source>
        <dbReference type="ARBA" id="ARBA00023015"/>
    </source>
</evidence>
<dbReference type="SUPFAM" id="SSF88946">
    <property type="entry name" value="Sigma2 domain of RNA polymerase sigma factors"/>
    <property type="match status" value="1"/>
</dbReference>
<keyword evidence="3" id="KW-0731">Sigma factor</keyword>
<evidence type="ECO:0000313" key="7">
    <source>
        <dbReference type="EMBL" id="MDQ0340510.1"/>
    </source>
</evidence>
<gene>
    <name evidence="7" type="ORF">J2S00_003325</name>
</gene>
<keyword evidence="8" id="KW-1185">Reference proteome</keyword>
<dbReference type="InterPro" id="IPR039425">
    <property type="entry name" value="RNA_pol_sigma-70-like"/>
</dbReference>
<dbReference type="SUPFAM" id="SSF88659">
    <property type="entry name" value="Sigma3 and sigma4 domains of RNA polymerase sigma factors"/>
    <property type="match status" value="1"/>
</dbReference>
<sequence>MFKFGKDQKLIQRMLYDMFYTKVYKTAYFITKDPHLSQDILQETFIKAFNYYDTLQDKAKIESWMMSIATRTAIDVLRKKNKFNFSPLEEDLIDEFSMKNKVRESKVETEVEKRFLKKYIWEQIYTLPPEYRVVIVLKYIHGMKETEIADTLNIKLGTVKSRVHRAKSKMREAMERAEIRESIEGEIL</sequence>
<dbReference type="InterPro" id="IPR014284">
    <property type="entry name" value="RNA_pol_sigma-70_dom"/>
</dbReference>
<comment type="caution">
    <text evidence="7">The sequence shown here is derived from an EMBL/GenBank/DDBJ whole genome shotgun (WGS) entry which is preliminary data.</text>
</comment>
<dbReference type="InterPro" id="IPR013325">
    <property type="entry name" value="RNA_pol_sigma_r2"/>
</dbReference>
<evidence type="ECO:0000259" key="6">
    <source>
        <dbReference type="Pfam" id="PF08281"/>
    </source>
</evidence>
<dbReference type="PANTHER" id="PTHR43133">
    <property type="entry name" value="RNA POLYMERASE ECF-TYPE SIGMA FACTO"/>
    <property type="match status" value="1"/>
</dbReference>
<evidence type="ECO:0000256" key="1">
    <source>
        <dbReference type="ARBA" id="ARBA00010641"/>
    </source>
</evidence>
<dbReference type="RefSeq" id="WP_307342252.1">
    <property type="nucleotide sequence ID" value="NZ_JAUSUQ010000014.1"/>
</dbReference>
<reference evidence="7 8" key="1">
    <citation type="submission" date="2023-07" db="EMBL/GenBank/DDBJ databases">
        <title>Genomic Encyclopedia of Type Strains, Phase IV (KMG-IV): sequencing the most valuable type-strain genomes for metagenomic binning, comparative biology and taxonomic classification.</title>
        <authorList>
            <person name="Goeker M."/>
        </authorList>
    </citation>
    <scope>NUCLEOTIDE SEQUENCE [LARGE SCALE GENOMIC DNA]</scope>
    <source>
        <strain evidence="7 8">DSM 17740</strain>
    </source>
</reference>
<accession>A0ABU0CVQ8</accession>
<dbReference type="EMBL" id="JAUSUQ010000014">
    <property type="protein sequence ID" value="MDQ0340510.1"/>
    <property type="molecule type" value="Genomic_DNA"/>
</dbReference>
<dbReference type="InterPro" id="IPR036388">
    <property type="entry name" value="WH-like_DNA-bd_sf"/>
</dbReference>
<evidence type="ECO:0000259" key="5">
    <source>
        <dbReference type="Pfam" id="PF04542"/>
    </source>
</evidence>
<evidence type="ECO:0000313" key="8">
    <source>
        <dbReference type="Proteomes" id="UP001232445"/>
    </source>
</evidence>
<keyword evidence="4" id="KW-0804">Transcription</keyword>
<dbReference type="InterPro" id="IPR007627">
    <property type="entry name" value="RNA_pol_sigma70_r2"/>
</dbReference>
<dbReference type="InterPro" id="IPR013249">
    <property type="entry name" value="RNA_pol_sigma70_r4_t2"/>
</dbReference>
<feature type="domain" description="RNA polymerase sigma-70 region 2" evidence="5">
    <location>
        <begin position="15"/>
        <end position="82"/>
    </location>
</feature>
<dbReference type="Pfam" id="PF04542">
    <property type="entry name" value="Sigma70_r2"/>
    <property type="match status" value="1"/>
</dbReference>
<proteinExistence type="inferred from homology"/>
<dbReference type="Pfam" id="PF08281">
    <property type="entry name" value="Sigma70_r4_2"/>
    <property type="match status" value="1"/>
</dbReference>
<dbReference type="InterPro" id="IPR013324">
    <property type="entry name" value="RNA_pol_sigma_r3/r4-like"/>
</dbReference>